<gene>
    <name evidence="1" type="ORF">VitviT2T_024061</name>
</gene>
<protein>
    <submittedName>
        <fullName evidence="1">Uncharacterized protein</fullName>
    </submittedName>
</protein>
<sequence length="141" mass="16136">MKTSQSSRSGCLPTCQLLFLIDGFSNSIEDEFPLQPGDLGDILAFGESLLLQQQKRNKVMDLIPEHVLYRPPWTASESSLIKPILSSSYVRCDLPMTKYQEQRRVAKQNIEQEQKGLMKAAFHVSINELMTQRWAKKMGFK</sequence>
<accession>A0ABY9DGG1</accession>
<reference evidence="1 2" key="1">
    <citation type="journal article" date="2023" name="Hortic Res">
        <title>The complete reference genome for grapevine (Vitis vinifera L.) genetics and breeding.</title>
        <authorList>
            <person name="Shi X."/>
            <person name="Cao S."/>
            <person name="Wang X."/>
            <person name="Huang S."/>
            <person name="Wang Y."/>
            <person name="Liu Z."/>
            <person name="Liu W."/>
            <person name="Leng X."/>
            <person name="Peng Y."/>
            <person name="Wang N."/>
            <person name="Wang Y."/>
            <person name="Ma Z."/>
            <person name="Xu X."/>
            <person name="Zhang F."/>
            <person name="Xue H."/>
            <person name="Zhong H."/>
            <person name="Wang Y."/>
            <person name="Zhang K."/>
            <person name="Velt A."/>
            <person name="Avia K."/>
            <person name="Holtgrawe D."/>
            <person name="Grimplet J."/>
            <person name="Matus J.T."/>
            <person name="Ware D."/>
            <person name="Wu X."/>
            <person name="Wang H."/>
            <person name="Liu C."/>
            <person name="Fang Y."/>
            <person name="Rustenholz C."/>
            <person name="Cheng Z."/>
            <person name="Xiao H."/>
            <person name="Zhou Y."/>
        </authorList>
    </citation>
    <scope>NUCLEOTIDE SEQUENCE [LARGE SCALE GENOMIC DNA]</scope>
    <source>
        <strain evidence="2">cv. Pinot noir / PN40024</strain>
        <tissue evidence="1">Leaf</tissue>
    </source>
</reference>
<name>A0ABY9DGG1_VITVI</name>
<organism evidence="1 2">
    <name type="scientific">Vitis vinifera</name>
    <name type="common">Grape</name>
    <dbReference type="NCBI Taxonomy" id="29760"/>
    <lineage>
        <taxon>Eukaryota</taxon>
        <taxon>Viridiplantae</taxon>
        <taxon>Streptophyta</taxon>
        <taxon>Embryophyta</taxon>
        <taxon>Tracheophyta</taxon>
        <taxon>Spermatophyta</taxon>
        <taxon>Magnoliopsida</taxon>
        <taxon>eudicotyledons</taxon>
        <taxon>Gunneridae</taxon>
        <taxon>Pentapetalae</taxon>
        <taxon>rosids</taxon>
        <taxon>Vitales</taxon>
        <taxon>Vitaceae</taxon>
        <taxon>Viteae</taxon>
        <taxon>Vitis</taxon>
    </lineage>
</organism>
<dbReference type="EMBL" id="CP126663">
    <property type="protein sequence ID" value="WKA06144.1"/>
    <property type="molecule type" value="Genomic_DNA"/>
</dbReference>
<evidence type="ECO:0000313" key="1">
    <source>
        <dbReference type="EMBL" id="WKA06144.1"/>
    </source>
</evidence>
<keyword evidence="2" id="KW-1185">Reference proteome</keyword>
<proteinExistence type="predicted"/>
<dbReference type="Proteomes" id="UP001227230">
    <property type="component" value="Chromosome 16"/>
</dbReference>
<evidence type="ECO:0000313" key="2">
    <source>
        <dbReference type="Proteomes" id="UP001227230"/>
    </source>
</evidence>